<accession>A0A316AH21</accession>
<dbReference type="Gene3D" id="2.180.10.10">
    <property type="entry name" value="RHS repeat-associated core"/>
    <property type="match status" value="1"/>
</dbReference>
<dbReference type="Proteomes" id="UP000245880">
    <property type="component" value="Unassembled WGS sequence"/>
</dbReference>
<evidence type="ECO:0000313" key="1">
    <source>
        <dbReference type="EMBL" id="PWJ57013.1"/>
    </source>
</evidence>
<keyword evidence="2" id="KW-1185">Reference proteome</keyword>
<gene>
    <name evidence="1" type="ORF">CLV98_109122</name>
</gene>
<name>A0A316AH21_9BACT</name>
<proteinExistence type="predicted"/>
<comment type="caution">
    <text evidence="1">The sequence shown here is derived from an EMBL/GenBank/DDBJ whole genome shotgun (WGS) entry which is preliminary data.</text>
</comment>
<evidence type="ECO:0000313" key="2">
    <source>
        <dbReference type="Proteomes" id="UP000245880"/>
    </source>
</evidence>
<dbReference type="AlphaFoldDB" id="A0A316AH21"/>
<dbReference type="EMBL" id="QGDT01000009">
    <property type="protein sequence ID" value="PWJ57013.1"/>
    <property type="molecule type" value="Genomic_DNA"/>
</dbReference>
<protein>
    <submittedName>
        <fullName evidence="1">YD repeat-containing protein</fullName>
    </submittedName>
</protein>
<reference evidence="1 2" key="1">
    <citation type="submission" date="2018-03" db="EMBL/GenBank/DDBJ databases">
        <title>Genomic Encyclopedia of Archaeal and Bacterial Type Strains, Phase II (KMG-II): from individual species to whole genera.</title>
        <authorList>
            <person name="Goeker M."/>
        </authorList>
    </citation>
    <scope>NUCLEOTIDE SEQUENCE [LARGE SCALE GENOMIC DNA]</scope>
    <source>
        <strain evidence="1 2">DSM 100346</strain>
    </source>
</reference>
<organism evidence="1 2">
    <name type="scientific">Dyadobacter jejuensis</name>
    <dbReference type="NCBI Taxonomy" id="1082580"/>
    <lineage>
        <taxon>Bacteria</taxon>
        <taxon>Pseudomonadati</taxon>
        <taxon>Bacteroidota</taxon>
        <taxon>Cytophagia</taxon>
        <taxon>Cytophagales</taxon>
        <taxon>Spirosomataceae</taxon>
        <taxon>Dyadobacter</taxon>
    </lineage>
</organism>
<sequence length="203" mass="22147">MLGGVFVFNDNFFEQAAIIVDERGRMIVKKIPGGGVTELVYDQYDRLVYSRDANQAARGVWAFIKYDGLNRPIVTGEISSSSNRATLAGTVDSGTQHHENWANGSTAGYSLSQTAPTSATEAHLLTITFYDDYGFQKPSGFDYAAGYYGSANTSVKGQVTGGRTRMLPGNGSPGGWLTAVTYYEGEYRPIQTVRDLYDLGYKL</sequence>